<dbReference type="InterPro" id="IPR028027">
    <property type="entry name" value="SPMAP1"/>
</dbReference>
<name>A0A7M4FWC1_CROPO</name>
<keyword evidence="2" id="KW-1185">Reference proteome</keyword>
<dbReference type="GeneTree" id="ENSGT00390000004450"/>
<dbReference type="Ensembl" id="ENSCPRT00005014776.1">
    <property type="protein sequence ID" value="ENSCPRP00005012554.1"/>
    <property type="gene ID" value="ENSCPRG00005008907.1"/>
</dbReference>
<dbReference type="PANTHER" id="PTHR34221">
    <property type="entry name" value="HYPOTHETICAL PROTEIN LOC691189"/>
    <property type="match status" value="1"/>
</dbReference>
<dbReference type="Proteomes" id="UP000594220">
    <property type="component" value="Unplaced"/>
</dbReference>
<sequence length="151" mass="16227">MSKPLQELGNWPPYAVGLHCCTNPTEQLFILDCVTVESIAKDCSHSPKLGSAIPPYNAQGDPHAATCFQTQPGPPLLRQTGLVSIIPYFRGAAALYLISRNKVGAVGSYQQVLASVKPPVGHNGTYGCRRNTPSLPRQPSLFGIVTHLPIH</sequence>
<protein>
    <submittedName>
        <fullName evidence="1">Uncharacterized protein</fullName>
    </submittedName>
</protein>
<proteinExistence type="predicted"/>
<reference evidence="1" key="2">
    <citation type="submission" date="2025-09" db="UniProtKB">
        <authorList>
            <consortium name="Ensembl"/>
        </authorList>
    </citation>
    <scope>IDENTIFICATION</scope>
</reference>
<dbReference type="AlphaFoldDB" id="A0A7M4FWC1"/>
<reference evidence="1" key="1">
    <citation type="submission" date="2025-08" db="UniProtKB">
        <authorList>
            <consortium name="Ensembl"/>
        </authorList>
    </citation>
    <scope>IDENTIFICATION</scope>
</reference>
<evidence type="ECO:0000313" key="1">
    <source>
        <dbReference type="Ensembl" id="ENSCPRP00005012554.1"/>
    </source>
</evidence>
<dbReference type="PANTHER" id="PTHR34221:SF4">
    <property type="entry name" value="CHROMOSOME LG9 OPEN READING FRAME, HUMAN C17ORF98"/>
    <property type="match status" value="1"/>
</dbReference>
<organism evidence="1 2">
    <name type="scientific">Crocodylus porosus</name>
    <name type="common">Saltwater crocodile</name>
    <name type="synonym">Estuarine crocodile</name>
    <dbReference type="NCBI Taxonomy" id="8502"/>
    <lineage>
        <taxon>Eukaryota</taxon>
        <taxon>Metazoa</taxon>
        <taxon>Chordata</taxon>
        <taxon>Craniata</taxon>
        <taxon>Vertebrata</taxon>
        <taxon>Euteleostomi</taxon>
        <taxon>Archelosauria</taxon>
        <taxon>Archosauria</taxon>
        <taxon>Crocodylia</taxon>
        <taxon>Longirostres</taxon>
        <taxon>Crocodylidae</taxon>
        <taxon>Crocodylus</taxon>
    </lineage>
</organism>
<accession>A0A7M4FWC1</accession>
<dbReference type="Pfam" id="PF15075">
    <property type="entry name" value="SPMAP1-like"/>
    <property type="match status" value="1"/>
</dbReference>
<evidence type="ECO:0000313" key="2">
    <source>
        <dbReference type="Proteomes" id="UP000594220"/>
    </source>
</evidence>
<dbReference type="OMA" id="RRNCPKL"/>